<dbReference type="NCBIfam" id="TIGR01935">
    <property type="entry name" value="NOT-MenG"/>
    <property type="match status" value="1"/>
</dbReference>
<evidence type="ECO:0000313" key="10">
    <source>
        <dbReference type="EMBL" id="MEJ8825838.1"/>
    </source>
</evidence>
<comment type="subunit">
    <text evidence="4 9">Homotrimer.</text>
</comment>
<dbReference type="InterPro" id="IPR005493">
    <property type="entry name" value="RraA/RraA-like"/>
</dbReference>
<dbReference type="CDD" id="cd16841">
    <property type="entry name" value="RraA_family"/>
    <property type="match status" value="1"/>
</dbReference>
<protein>
    <recommendedName>
        <fullName evidence="9">4-hydroxy-4-methyl-2-oxoglutarate aldolase</fullName>
        <shortName evidence="9">HMG aldolase</shortName>
        <ecNumber evidence="9">4.1.1.112</ecNumber>
        <ecNumber evidence="9">4.1.3.17</ecNumber>
    </recommendedName>
    <alternativeName>
        <fullName evidence="9">Oxaloacetate decarboxylase</fullName>
    </alternativeName>
</protein>
<dbReference type="RefSeq" id="WP_340366865.1">
    <property type="nucleotide sequence ID" value="NZ_JBBKZV010000026.1"/>
</dbReference>
<evidence type="ECO:0000256" key="3">
    <source>
        <dbReference type="ARBA" id="ARBA00008621"/>
    </source>
</evidence>
<dbReference type="Gene3D" id="3.50.30.40">
    <property type="entry name" value="Ribonuclease E inhibitor RraA/RraA-like"/>
    <property type="match status" value="1"/>
</dbReference>
<gene>
    <name evidence="10" type="primary">rraA</name>
    <name evidence="10" type="ORF">WKW80_28035</name>
</gene>
<evidence type="ECO:0000256" key="1">
    <source>
        <dbReference type="ARBA" id="ARBA00001342"/>
    </source>
</evidence>
<comment type="catalytic activity">
    <reaction evidence="8 9">
        <text>oxaloacetate + H(+) = pyruvate + CO2</text>
        <dbReference type="Rhea" id="RHEA:15641"/>
        <dbReference type="ChEBI" id="CHEBI:15361"/>
        <dbReference type="ChEBI" id="CHEBI:15378"/>
        <dbReference type="ChEBI" id="CHEBI:16452"/>
        <dbReference type="ChEBI" id="CHEBI:16526"/>
        <dbReference type="EC" id="4.1.1.112"/>
    </reaction>
</comment>
<dbReference type="Pfam" id="PF03737">
    <property type="entry name" value="RraA-like"/>
    <property type="match status" value="1"/>
</dbReference>
<dbReference type="EC" id="4.1.3.17" evidence="9"/>
<dbReference type="PANTHER" id="PTHR33254">
    <property type="entry name" value="4-HYDROXY-4-METHYL-2-OXOGLUTARATE ALDOLASE 3-RELATED"/>
    <property type="match status" value="1"/>
</dbReference>
<comment type="cofactor">
    <cofactor evidence="2 9">
        <name>a divalent metal cation</name>
        <dbReference type="ChEBI" id="CHEBI:60240"/>
    </cofactor>
</comment>
<comment type="similarity">
    <text evidence="3 9">Belongs to the class II aldolase/RraA-like family.</text>
</comment>
<reference evidence="10 11" key="1">
    <citation type="submission" date="2024-03" db="EMBL/GenBank/DDBJ databases">
        <title>Novel species of the genus Variovorax.</title>
        <authorList>
            <person name="Liu Q."/>
            <person name="Xin Y.-H."/>
        </authorList>
    </citation>
    <scope>NUCLEOTIDE SEQUENCE [LARGE SCALE GENOMIC DNA]</scope>
    <source>
        <strain evidence="10 11">KACC 18501</strain>
    </source>
</reference>
<evidence type="ECO:0000256" key="4">
    <source>
        <dbReference type="ARBA" id="ARBA00011233"/>
    </source>
</evidence>
<dbReference type="InterPro" id="IPR010203">
    <property type="entry name" value="RraA"/>
</dbReference>
<accession>A0ABU8W7F0</accession>
<evidence type="ECO:0000256" key="9">
    <source>
        <dbReference type="RuleBase" id="RU004338"/>
    </source>
</evidence>
<dbReference type="Proteomes" id="UP001363010">
    <property type="component" value="Unassembled WGS sequence"/>
</dbReference>
<dbReference type="NCBIfam" id="NF006875">
    <property type="entry name" value="PRK09372.1"/>
    <property type="match status" value="1"/>
</dbReference>
<comment type="function">
    <text evidence="7 9">Catalyzes the aldol cleavage of 4-hydroxy-4-methyl-2-oxoglutarate (HMG) into 2 molecules of pyruvate. Also contains a secondary oxaloacetate (OAA) decarboxylase activity due to the common pyruvate enolate transition state formed following C-C bond cleavage in the retro-aldol and decarboxylation reactions.</text>
</comment>
<name>A0ABU8W7F0_9BURK</name>
<evidence type="ECO:0000313" key="11">
    <source>
        <dbReference type="Proteomes" id="UP001363010"/>
    </source>
</evidence>
<keyword evidence="6 9" id="KW-0456">Lyase</keyword>
<comment type="catalytic activity">
    <reaction evidence="1 9">
        <text>4-hydroxy-4-methyl-2-oxoglutarate = 2 pyruvate</text>
        <dbReference type="Rhea" id="RHEA:22748"/>
        <dbReference type="ChEBI" id="CHEBI:15361"/>
        <dbReference type="ChEBI" id="CHEBI:58276"/>
        <dbReference type="EC" id="4.1.3.17"/>
    </reaction>
</comment>
<proteinExistence type="inferred from homology"/>
<comment type="caution">
    <text evidence="10">The sequence shown here is derived from an EMBL/GenBank/DDBJ whole genome shotgun (WGS) entry which is preliminary data.</text>
</comment>
<dbReference type="SUPFAM" id="SSF89562">
    <property type="entry name" value="RraA-like"/>
    <property type="match status" value="1"/>
</dbReference>
<evidence type="ECO:0000256" key="6">
    <source>
        <dbReference type="ARBA" id="ARBA00023239"/>
    </source>
</evidence>
<dbReference type="EMBL" id="JBBKZV010000026">
    <property type="protein sequence ID" value="MEJ8825838.1"/>
    <property type="molecule type" value="Genomic_DNA"/>
</dbReference>
<dbReference type="InterPro" id="IPR036704">
    <property type="entry name" value="RraA/RraA-like_sf"/>
</dbReference>
<evidence type="ECO:0000256" key="2">
    <source>
        <dbReference type="ARBA" id="ARBA00001968"/>
    </source>
</evidence>
<evidence type="ECO:0000256" key="8">
    <source>
        <dbReference type="ARBA" id="ARBA00047973"/>
    </source>
</evidence>
<evidence type="ECO:0000256" key="5">
    <source>
        <dbReference type="ARBA" id="ARBA00022723"/>
    </source>
</evidence>
<organism evidence="10 11">
    <name type="scientific">Variovorax humicola</name>
    <dbReference type="NCBI Taxonomy" id="1769758"/>
    <lineage>
        <taxon>Bacteria</taxon>
        <taxon>Pseudomonadati</taxon>
        <taxon>Pseudomonadota</taxon>
        <taxon>Betaproteobacteria</taxon>
        <taxon>Burkholderiales</taxon>
        <taxon>Comamonadaceae</taxon>
        <taxon>Variovorax</taxon>
    </lineage>
</organism>
<keyword evidence="5 9" id="KW-0479">Metal-binding</keyword>
<dbReference type="EC" id="4.1.1.112" evidence="9"/>
<evidence type="ECO:0000256" key="7">
    <source>
        <dbReference type="ARBA" id="ARBA00025046"/>
    </source>
</evidence>
<keyword evidence="11" id="KW-1185">Reference proteome</keyword>
<sequence>MQSGKPVPGHRTSDLCDRHGDEARVCRSALASYGGRDAASGSMACVRVFEDAALVRNQLEQPGEGRILVVDAGASLRVAVLGDRMARLGSDNGWRGVVINGAVRDADRLAAMDIAIFALGTAPARGGNSGAGECGAKVSFGEIEFVPGHFICLDHDGVVVLPRAPLAN</sequence>
<dbReference type="PANTHER" id="PTHR33254:SF4">
    <property type="entry name" value="4-HYDROXY-4-METHYL-2-OXOGLUTARATE ALDOLASE 3-RELATED"/>
    <property type="match status" value="1"/>
</dbReference>